<name>A0ABV9DFG1_9BACI</name>
<dbReference type="Pfam" id="PF12611">
    <property type="entry name" value="Flagellar_put"/>
    <property type="match status" value="1"/>
</dbReference>
<keyword evidence="2" id="KW-0282">Flagellum</keyword>
<dbReference type="NCBIfam" id="TIGR02530">
    <property type="entry name" value="flg_new"/>
    <property type="match status" value="1"/>
</dbReference>
<evidence type="ECO:0000313" key="3">
    <source>
        <dbReference type="Proteomes" id="UP001595989"/>
    </source>
</evidence>
<comment type="caution">
    <text evidence="2">The sequence shown here is derived from an EMBL/GenBank/DDBJ whole genome shotgun (WGS) entry which is preliminary data.</text>
</comment>
<sequence length="123" mass="13758">MSHHIHQVQQHHIMQPTVKKTPARQNTESFKDVLAGVQELKVSKHAKERLSQRNITISDNQWQSISEKMSEAKQKGVTDSLVLTNKAALLVSTKNNTVVTAMNKEEAASKIFTNINGTILIND</sequence>
<reference evidence="3" key="1">
    <citation type="journal article" date="2019" name="Int. J. Syst. Evol. Microbiol.">
        <title>The Global Catalogue of Microorganisms (GCM) 10K type strain sequencing project: providing services to taxonomists for standard genome sequencing and annotation.</title>
        <authorList>
            <consortium name="The Broad Institute Genomics Platform"/>
            <consortium name="The Broad Institute Genome Sequencing Center for Infectious Disease"/>
            <person name="Wu L."/>
            <person name="Ma J."/>
        </authorList>
    </citation>
    <scope>NUCLEOTIDE SEQUENCE [LARGE SCALE GENOMIC DNA]</scope>
    <source>
        <strain evidence="3">CGMCC 4.7426</strain>
    </source>
</reference>
<keyword evidence="2" id="KW-0969">Cilium</keyword>
<accession>A0ABV9DFG1</accession>
<evidence type="ECO:0000313" key="2">
    <source>
        <dbReference type="EMBL" id="MFC4557121.1"/>
    </source>
</evidence>
<dbReference type="InterPro" id="IPR013367">
    <property type="entry name" value="Flagellar_put"/>
</dbReference>
<evidence type="ECO:0000256" key="1">
    <source>
        <dbReference type="SAM" id="MobiDB-lite"/>
    </source>
</evidence>
<proteinExistence type="predicted"/>
<dbReference type="RefSeq" id="WP_390293061.1">
    <property type="nucleotide sequence ID" value="NZ_JBHSFU010000003.1"/>
</dbReference>
<gene>
    <name evidence="2" type="ORF">ACFO3D_02705</name>
</gene>
<organism evidence="2 3">
    <name type="scientific">Virgibacillus kekensis</name>
    <dbReference type="NCBI Taxonomy" id="202261"/>
    <lineage>
        <taxon>Bacteria</taxon>
        <taxon>Bacillati</taxon>
        <taxon>Bacillota</taxon>
        <taxon>Bacilli</taxon>
        <taxon>Bacillales</taxon>
        <taxon>Bacillaceae</taxon>
        <taxon>Virgibacillus</taxon>
    </lineage>
</organism>
<keyword evidence="3" id="KW-1185">Reference proteome</keyword>
<dbReference type="EMBL" id="JBHSFU010000003">
    <property type="protein sequence ID" value="MFC4557121.1"/>
    <property type="molecule type" value="Genomic_DNA"/>
</dbReference>
<protein>
    <submittedName>
        <fullName evidence="2">TIGR02530 family flagellar biosynthesis protein</fullName>
    </submittedName>
</protein>
<keyword evidence="2" id="KW-0966">Cell projection</keyword>
<feature type="region of interest" description="Disordered" evidence="1">
    <location>
        <begin position="1"/>
        <end position="27"/>
    </location>
</feature>
<dbReference type="Proteomes" id="UP001595989">
    <property type="component" value="Unassembled WGS sequence"/>
</dbReference>